<proteinExistence type="inferred from homology"/>
<dbReference type="NCBIfam" id="TIGR01240">
    <property type="entry name" value="mevDPdecarb"/>
    <property type="match status" value="1"/>
</dbReference>
<keyword evidence="10 15" id="KW-0443">Lipid metabolism</keyword>
<dbReference type="InterPro" id="IPR036554">
    <property type="entry name" value="GHMP_kinase_C_sf"/>
</dbReference>
<dbReference type="InterPro" id="IPR014721">
    <property type="entry name" value="Ribsml_uS5_D2-typ_fold_subgr"/>
</dbReference>
<gene>
    <name evidence="19" type="ORF">DdX_14608</name>
</gene>
<evidence type="ECO:0000256" key="4">
    <source>
        <dbReference type="ARBA" id="ARBA00019335"/>
    </source>
</evidence>
<dbReference type="SUPFAM" id="SSF55060">
    <property type="entry name" value="GHMP Kinase, C-terminal domain"/>
    <property type="match status" value="1"/>
</dbReference>
<evidence type="ECO:0000256" key="12">
    <source>
        <dbReference type="ARBA" id="ARBA00023221"/>
    </source>
</evidence>
<dbReference type="GO" id="GO:0004163">
    <property type="term" value="F:diphosphomevalonate decarboxylase activity"/>
    <property type="evidence" value="ECO:0007669"/>
    <property type="project" value="UniProtKB-UniRule"/>
</dbReference>
<evidence type="ECO:0000256" key="13">
    <source>
        <dbReference type="ARBA" id="ARBA00023239"/>
    </source>
</evidence>
<keyword evidence="16" id="KW-0153">Cholesterol metabolism</keyword>
<feature type="domain" description="Diphosphomevalonate decarboxylase-like N-terminal" evidence="18">
    <location>
        <begin position="17"/>
        <end position="169"/>
    </location>
</feature>
<keyword evidence="7 15" id="KW-0067">ATP-binding</keyword>
<evidence type="ECO:0000256" key="16">
    <source>
        <dbReference type="RuleBase" id="RU363086"/>
    </source>
</evidence>
<keyword evidence="16" id="KW-0152">Cholesterol biosynthesis</keyword>
<dbReference type="Pfam" id="PF18376">
    <property type="entry name" value="MDD_C"/>
    <property type="match status" value="1"/>
</dbReference>
<protein>
    <recommendedName>
        <fullName evidence="4 15">Diphosphomevalonate decarboxylase</fullName>
        <ecNumber evidence="3 15">4.1.1.33</ecNumber>
    </recommendedName>
</protein>
<dbReference type="SUPFAM" id="SSF54211">
    <property type="entry name" value="Ribosomal protein S5 domain 2-like"/>
    <property type="match status" value="1"/>
</dbReference>
<sequence>MRHVLNSANQNNQFNFQELILPLNDSVSININALAATTTIIVGPHIEKDSVMLNGKEVRPEGFARFCRVFQEIRRLTLRKRTHSGQLKTWIPKEPWHIRVISETNFPIAAGLASSAAGFAAIAYGLGQLFQLQESEIVRLARIGSGSACRSVKSGFVHWRAGEKEADDSDSSCETIAPASHWPNLRAVIIVLNEFEKQTGSSVGMRNTARTSLLMPIRIKDVVPKRVKELISAIKTKNFETLAQITMAESNQLHAVCLDTTPPLIYMNADSHHLIAFVNSFNEAFGVKVAYTFDAGPNCCLILEEETLPTFFCCLKKCFKFDYNLLPEDASNNHDSNNVPDSTSFPWSMSRDLQVKNIICSEVGIGPRVLSNTGNKKFPDSCACPSQVSAECKML</sequence>
<evidence type="ECO:0000313" key="20">
    <source>
        <dbReference type="Proteomes" id="UP001201812"/>
    </source>
</evidence>
<dbReference type="GO" id="GO:0005524">
    <property type="term" value="F:ATP binding"/>
    <property type="evidence" value="ECO:0007669"/>
    <property type="project" value="UniProtKB-UniRule"/>
</dbReference>
<evidence type="ECO:0000256" key="11">
    <source>
        <dbReference type="ARBA" id="ARBA00023166"/>
    </source>
</evidence>
<reference evidence="19" key="1">
    <citation type="submission" date="2022-01" db="EMBL/GenBank/DDBJ databases">
        <title>Genome Sequence Resource for Two Populations of Ditylenchus destructor, the Migratory Endoparasitic Phytonematode.</title>
        <authorList>
            <person name="Zhang H."/>
            <person name="Lin R."/>
            <person name="Xie B."/>
        </authorList>
    </citation>
    <scope>NUCLEOTIDE SEQUENCE</scope>
    <source>
        <strain evidence="19">BazhouSP</strain>
    </source>
</reference>
<dbReference type="PANTHER" id="PTHR10977:SF3">
    <property type="entry name" value="DIPHOSPHOMEVALONATE DECARBOXYLASE"/>
    <property type="match status" value="1"/>
</dbReference>
<dbReference type="EMBL" id="JAKKPZ010000075">
    <property type="protein sequence ID" value="KAI1703865.1"/>
    <property type="molecule type" value="Genomic_DNA"/>
</dbReference>
<evidence type="ECO:0000256" key="5">
    <source>
        <dbReference type="ARBA" id="ARBA00022516"/>
    </source>
</evidence>
<dbReference type="GO" id="GO:0005829">
    <property type="term" value="C:cytosol"/>
    <property type="evidence" value="ECO:0007669"/>
    <property type="project" value="InterPro"/>
</dbReference>
<accession>A0AAD4QYF7</accession>
<keyword evidence="5 16" id="KW-0444">Lipid biosynthesis</keyword>
<dbReference type="InterPro" id="IPR053859">
    <property type="entry name" value="MVD-like_N"/>
</dbReference>
<evidence type="ECO:0000256" key="1">
    <source>
        <dbReference type="ARBA" id="ARBA00003812"/>
    </source>
</evidence>
<name>A0AAD4QYF7_9BILA</name>
<evidence type="ECO:0000256" key="6">
    <source>
        <dbReference type="ARBA" id="ARBA00022741"/>
    </source>
</evidence>
<comment type="caution">
    <text evidence="19">The sequence shown here is derived from an EMBL/GenBank/DDBJ whole genome shotgun (WGS) entry which is preliminary data.</text>
</comment>
<evidence type="ECO:0000259" key="17">
    <source>
        <dbReference type="Pfam" id="PF18376"/>
    </source>
</evidence>
<dbReference type="EC" id="4.1.1.33" evidence="3 15"/>
<feature type="domain" description="Mvd1 C-terminal" evidence="17">
    <location>
        <begin position="187"/>
        <end position="370"/>
    </location>
</feature>
<keyword evidence="9 16" id="KW-0756">Sterol biosynthesis</keyword>
<evidence type="ECO:0000256" key="9">
    <source>
        <dbReference type="ARBA" id="ARBA00023011"/>
    </source>
</evidence>
<dbReference type="Proteomes" id="UP001201812">
    <property type="component" value="Unassembled WGS sequence"/>
</dbReference>
<evidence type="ECO:0000256" key="10">
    <source>
        <dbReference type="ARBA" id="ARBA00023098"/>
    </source>
</evidence>
<dbReference type="InterPro" id="IPR020568">
    <property type="entry name" value="Ribosomal_Su5_D2-typ_SF"/>
</dbReference>
<evidence type="ECO:0000256" key="14">
    <source>
        <dbReference type="ARBA" id="ARBA00048154"/>
    </source>
</evidence>
<dbReference type="InterPro" id="IPR041431">
    <property type="entry name" value="Mvd1_C"/>
</dbReference>
<evidence type="ECO:0000259" key="18">
    <source>
        <dbReference type="Pfam" id="PF22700"/>
    </source>
</evidence>
<comment type="similarity">
    <text evidence="2 15 16">Belongs to the diphosphomevalonate decarboxylase family.</text>
</comment>
<dbReference type="PIRSF" id="PIRSF015950">
    <property type="entry name" value="Mev_P_decrbx"/>
    <property type="match status" value="1"/>
</dbReference>
<comment type="catalytic activity">
    <reaction evidence="14 15 16">
        <text>(R)-5-diphosphomevalonate + ATP = isopentenyl diphosphate + ADP + phosphate + CO2</text>
        <dbReference type="Rhea" id="RHEA:23732"/>
        <dbReference type="ChEBI" id="CHEBI:16526"/>
        <dbReference type="ChEBI" id="CHEBI:30616"/>
        <dbReference type="ChEBI" id="CHEBI:43474"/>
        <dbReference type="ChEBI" id="CHEBI:57557"/>
        <dbReference type="ChEBI" id="CHEBI:128769"/>
        <dbReference type="ChEBI" id="CHEBI:456216"/>
        <dbReference type="EC" id="4.1.1.33"/>
    </reaction>
</comment>
<keyword evidence="11 16" id="KW-1207">Sterol metabolism</keyword>
<evidence type="ECO:0000256" key="3">
    <source>
        <dbReference type="ARBA" id="ARBA00012296"/>
    </source>
</evidence>
<dbReference type="Pfam" id="PF22700">
    <property type="entry name" value="MVD-like_N"/>
    <property type="match status" value="1"/>
</dbReference>
<keyword evidence="12 16" id="KW-0753">Steroid metabolism</keyword>
<dbReference type="Gene3D" id="3.30.230.10">
    <property type="match status" value="1"/>
</dbReference>
<evidence type="ECO:0000256" key="7">
    <source>
        <dbReference type="ARBA" id="ARBA00022840"/>
    </source>
</evidence>
<dbReference type="Gene3D" id="3.30.70.890">
    <property type="entry name" value="GHMP kinase, C-terminal domain"/>
    <property type="match status" value="1"/>
</dbReference>
<dbReference type="AlphaFoldDB" id="A0AAD4QYF7"/>
<evidence type="ECO:0000256" key="8">
    <source>
        <dbReference type="ARBA" id="ARBA00022955"/>
    </source>
</evidence>
<keyword evidence="13 15" id="KW-0456">Lyase</keyword>
<evidence type="ECO:0000256" key="2">
    <source>
        <dbReference type="ARBA" id="ARBA00008831"/>
    </source>
</evidence>
<keyword evidence="20" id="KW-1185">Reference proteome</keyword>
<dbReference type="InterPro" id="IPR029765">
    <property type="entry name" value="Mev_diP_decarb"/>
</dbReference>
<organism evidence="19 20">
    <name type="scientific">Ditylenchus destructor</name>
    <dbReference type="NCBI Taxonomy" id="166010"/>
    <lineage>
        <taxon>Eukaryota</taxon>
        <taxon>Metazoa</taxon>
        <taxon>Ecdysozoa</taxon>
        <taxon>Nematoda</taxon>
        <taxon>Chromadorea</taxon>
        <taxon>Rhabditida</taxon>
        <taxon>Tylenchina</taxon>
        <taxon>Tylenchomorpha</taxon>
        <taxon>Sphaerularioidea</taxon>
        <taxon>Anguinidae</taxon>
        <taxon>Anguininae</taxon>
        <taxon>Ditylenchus</taxon>
    </lineage>
</organism>
<evidence type="ECO:0000256" key="15">
    <source>
        <dbReference type="PIRNR" id="PIRNR015950"/>
    </source>
</evidence>
<keyword evidence="6 15" id="KW-0547">Nucleotide-binding</keyword>
<comment type="pathway">
    <text evidence="16">Steroid biosynthesis; cholesterol biosynthesis.</text>
</comment>
<evidence type="ECO:0000313" key="19">
    <source>
        <dbReference type="EMBL" id="KAI1703865.1"/>
    </source>
</evidence>
<dbReference type="GO" id="GO:0006695">
    <property type="term" value="P:cholesterol biosynthetic process"/>
    <property type="evidence" value="ECO:0007669"/>
    <property type="project" value="UniProtKB-KW"/>
</dbReference>
<keyword evidence="8 16" id="KW-0752">Steroid biosynthesis</keyword>
<dbReference type="GO" id="GO:0019287">
    <property type="term" value="P:isopentenyl diphosphate biosynthetic process, mevalonate pathway"/>
    <property type="evidence" value="ECO:0007669"/>
    <property type="project" value="UniProtKB-UniRule"/>
</dbReference>
<dbReference type="InterPro" id="IPR005935">
    <property type="entry name" value="Mev_decarb"/>
</dbReference>
<dbReference type="PANTHER" id="PTHR10977">
    <property type="entry name" value="DIPHOSPHOMEVALONATE DECARBOXYLASE"/>
    <property type="match status" value="1"/>
</dbReference>
<comment type="function">
    <text evidence="1 16">Catalyzes the ATP dependent decarboxylation of (R)-5-diphosphomevalonate to form isopentenyl diphosphate (IPP). Functions in the mevalonate (MVA) pathway leading to isopentenyl diphosphate (IPP), a key precursor for the biosynthesis of isoprenoids and sterol synthesis.</text>
</comment>